<accession>A0AAE0TNZ5</accession>
<dbReference type="Proteomes" id="UP001274830">
    <property type="component" value="Unassembled WGS sequence"/>
</dbReference>
<dbReference type="InterPro" id="IPR011051">
    <property type="entry name" value="RmlC_Cupin_sf"/>
</dbReference>
<comment type="caution">
    <text evidence="1">The sequence shown here is derived from an EMBL/GenBank/DDBJ whole genome shotgun (WGS) entry which is preliminary data.</text>
</comment>
<name>A0AAE0TNZ5_9PEZI</name>
<protein>
    <submittedName>
        <fullName evidence="1">Uncharacterized protein</fullName>
    </submittedName>
</protein>
<dbReference type="AlphaFoldDB" id="A0AAE0TNZ5"/>
<keyword evidence="2" id="KW-1185">Reference proteome</keyword>
<evidence type="ECO:0000313" key="1">
    <source>
        <dbReference type="EMBL" id="KAK3669206.1"/>
    </source>
</evidence>
<dbReference type="EMBL" id="JAUTXT010000098">
    <property type="protein sequence ID" value="KAK3669206.1"/>
    <property type="molecule type" value="Genomic_DNA"/>
</dbReference>
<proteinExistence type="predicted"/>
<gene>
    <name evidence="1" type="ORF">LTR78_010903</name>
</gene>
<evidence type="ECO:0000313" key="2">
    <source>
        <dbReference type="Proteomes" id="UP001274830"/>
    </source>
</evidence>
<reference evidence="1" key="1">
    <citation type="submission" date="2023-07" db="EMBL/GenBank/DDBJ databases">
        <title>Black Yeasts Isolated from many extreme environments.</title>
        <authorList>
            <person name="Coleine C."/>
            <person name="Stajich J.E."/>
            <person name="Selbmann L."/>
        </authorList>
    </citation>
    <scope>NUCLEOTIDE SEQUENCE</scope>
    <source>
        <strain evidence="1">CCFEE 5485</strain>
    </source>
</reference>
<organism evidence="1 2">
    <name type="scientific">Recurvomyces mirabilis</name>
    <dbReference type="NCBI Taxonomy" id="574656"/>
    <lineage>
        <taxon>Eukaryota</taxon>
        <taxon>Fungi</taxon>
        <taxon>Dikarya</taxon>
        <taxon>Ascomycota</taxon>
        <taxon>Pezizomycotina</taxon>
        <taxon>Dothideomycetes</taxon>
        <taxon>Dothideomycetidae</taxon>
        <taxon>Mycosphaerellales</taxon>
        <taxon>Teratosphaeriaceae</taxon>
        <taxon>Recurvomyces</taxon>
    </lineage>
</organism>
<dbReference type="InterPro" id="IPR014710">
    <property type="entry name" value="RmlC-like_jellyroll"/>
</dbReference>
<sequence>MAAIKGQSPVVCGPLVLFHRSLIVEFLEPDDTTPNSTVVIKVTFKGQHANTKLGKAHPAASLDLPWRAPPLHLHFEQSESFVMLSGRLGNTMGWDAKDRVFTPADGVNEIPPWLPHNFWPDPTCTDEDTVVVLWAHPEATPSPMQINFFESLFLLLSEKYEAGQTPDFLQLCLSQQEVATAGVIFPTAWWLGPLRWGVPWIMQSSMAQVARWCGYKVFPFESSKSV</sequence>
<dbReference type="SUPFAM" id="SSF51182">
    <property type="entry name" value="RmlC-like cupins"/>
    <property type="match status" value="1"/>
</dbReference>
<dbReference type="Gene3D" id="2.60.120.10">
    <property type="entry name" value="Jelly Rolls"/>
    <property type="match status" value="1"/>
</dbReference>